<dbReference type="NCBIfam" id="TIGR00364">
    <property type="entry name" value="7-cyano-7-deazaguanine synthase QueC"/>
    <property type="match status" value="1"/>
</dbReference>
<keyword evidence="7 11" id="KW-0067">ATP-binding</keyword>
<evidence type="ECO:0000256" key="11">
    <source>
        <dbReference type="HAMAP-Rule" id="MF_01633"/>
    </source>
</evidence>
<feature type="binding site" evidence="11">
    <location>
        <position position="202"/>
    </location>
    <ligand>
        <name>Zn(2+)</name>
        <dbReference type="ChEBI" id="CHEBI:29105"/>
    </ligand>
</feature>
<dbReference type="Proteomes" id="UP000663090">
    <property type="component" value="Chromosome"/>
</dbReference>
<comment type="similarity">
    <text evidence="8 11">Belongs to the QueC family.</text>
</comment>
<evidence type="ECO:0000256" key="7">
    <source>
        <dbReference type="ARBA" id="ARBA00022840"/>
    </source>
</evidence>
<evidence type="ECO:0000256" key="9">
    <source>
        <dbReference type="ARBA" id="ARBA00039149"/>
    </source>
</evidence>
<dbReference type="RefSeq" id="WP_206714685.1">
    <property type="nucleotide sequence ID" value="NZ_CP071091.1"/>
</dbReference>
<evidence type="ECO:0000256" key="10">
    <source>
        <dbReference type="ARBA" id="ARBA00047890"/>
    </source>
</evidence>
<proteinExistence type="inferred from homology"/>
<keyword evidence="4 11" id="KW-0547">Nucleotide-binding</keyword>
<keyword evidence="5 11" id="KW-0671">Queuosine biosynthesis</keyword>
<dbReference type="EC" id="6.3.4.20" evidence="9 11"/>
<dbReference type="InterPro" id="IPR014729">
    <property type="entry name" value="Rossmann-like_a/b/a_fold"/>
</dbReference>
<evidence type="ECO:0000256" key="4">
    <source>
        <dbReference type="ARBA" id="ARBA00022741"/>
    </source>
</evidence>
<evidence type="ECO:0000256" key="2">
    <source>
        <dbReference type="ARBA" id="ARBA00022598"/>
    </source>
</evidence>
<organism evidence="12 13">
    <name type="scientific">Myxococcus landrumensis</name>
    <dbReference type="NCBI Taxonomy" id="2813577"/>
    <lineage>
        <taxon>Bacteria</taxon>
        <taxon>Pseudomonadati</taxon>
        <taxon>Myxococcota</taxon>
        <taxon>Myxococcia</taxon>
        <taxon>Myxococcales</taxon>
        <taxon>Cystobacterineae</taxon>
        <taxon>Myxococcaceae</taxon>
        <taxon>Myxococcus</taxon>
    </lineage>
</organism>
<dbReference type="InterPro" id="IPR018317">
    <property type="entry name" value="QueC"/>
</dbReference>
<feature type="binding site" evidence="11">
    <location>
        <begin position="9"/>
        <end position="19"/>
    </location>
    <ligand>
        <name>ATP</name>
        <dbReference type="ChEBI" id="CHEBI:30616"/>
    </ligand>
</feature>
<keyword evidence="13" id="KW-1185">Reference proteome</keyword>
<dbReference type="SUPFAM" id="SSF52402">
    <property type="entry name" value="Adenine nucleotide alpha hydrolases-like"/>
    <property type="match status" value="1"/>
</dbReference>
<dbReference type="Pfam" id="PF06508">
    <property type="entry name" value="QueC"/>
    <property type="match status" value="1"/>
</dbReference>
<evidence type="ECO:0000256" key="3">
    <source>
        <dbReference type="ARBA" id="ARBA00022723"/>
    </source>
</evidence>
<evidence type="ECO:0000256" key="8">
    <source>
        <dbReference type="ARBA" id="ARBA00037993"/>
    </source>
</evidence>
<comment type="pathway">
    <text evidence="1 11">Purine metabolism; 7-cyano-7-deazaguanine biosynthesis.</text>
</comment>
<dbReference type="HAMAP" id="MF_01633">
    <property type="entry name" value="QueC"/>
    <property type="match status" value="1"/>
</dbReference>
<evidence type="ECO:0000256" key="5">
    <source>
        <dbReference type="ARBA" id="ARBA00022785"/>
    </source>
</evidence>
<accession>A0ABX7N5X8</accession>
<evidence type="ECO:0000313" key="13">
    <source>
        <dbReference type="Proteomes" id="UP000663090"/>
    </source>
</evidence>
<feature type="binding site" evidence="11">
    <location>
        <position position="192"/>
    </location>
    <ligand>
        <name>Zn(2+)</name>
        <dbReference type="ChEBI" id="CHEBI:29105"/>
    </ligand>
</feature>
<comment type="catalytic activity">
    <reaction evidence="10 11">
        <text>7-carboxy-7-carbaguanine + NH4(+) + 2 ATP = 7-cyano-7-carbaguanine + 2 AMP + 2 diphosphate + 2 H(+)</text>
        <dbReference type="Rhea" id="RHEA:27982"/>
        <dbReference type="ChEBI" id="CHEBI:15378"/>
        <dbReference type="ChEBI" id="CHEBI:28938"/>
        <dbReference type="ChEBI" id="CHEBI:30616"/>
        <dbReference type="ChEBI" id="CHEBI:33019"/>
        <dbReference type="ChEBI" id="CHEBI:45075"/>
        <dbReference type="ChEBI" id="CHEBI:61036"/>
        <dbReference type="ChEBI" id="CHEBI:456215"/>
        <dbReference type="EC" id="6.3.4.20"/>
    </reaction>
</comment>
<reference evidence="12 13" key="1">
    <citation type="submission" date="2021-02" db="EMBL/GenBank/DDBJ databases">
        <title>De Novo genome assembly of isolated myxobacteria.</title>
        <authorList>
            <person name="Stevens D.C."/>
        </authorList>
    </citation>
    <scope>NUCLEOTIDE SEQUENCE [LARGE SCALE GENOMIC DNA]</scope>
    <source>
        <strain evidence="12 13">SCHIC003</strain>
    </source>
</reference>
<gene>
    <name evidence="11 12" type="primary">queC</name>
    <name evidence="12" type="ORF">JY572_32225</name>
</gene>
<dbReference type="PANTHER" id="PTHR42914">
    <property type="entry name" value="7-CYANO-7-DEAZAGUANINE SYNTHASE"/>
    <property type="match status" value="1"/>
</dbReference>
<keyword evidence="6 11" id="KW-0862">Zinc</keyword>
<dbReference type="Gene3D" id="3.40.50.620">
    <property type="entry name" value="HUPs"/>
    <property type="match status" value="1"/>
</dbReference>
<comment type="function">
    <text evidence="11">Catalyzes the ATP-dependent conversion of 7-carboxy-7-deazaguanine (CDG) to 7-cyano-7-deazaguanine (preQ(0)).</text>
</comment>
<name>A0ABX7N5X8_9BACT</name>
<feature type="binding site" evidence="11">
    <location>
        <position position="208"/>
    </location>
    <ligand>
        <name>Zn(2+)</name>
        <dbReference type="ChEBI" id="CHEBI:29105"/>
    </ligand>
</feature>
<keyword evidence="3 11" id="KW-0479">Metal-binding</keyword>
<keyword evidence="2 11" id="KW-0436">Ligase</keyword>
<evidence type="ECO:0000256" key="1">
    <source>
        <dbReference type="ARBA" id="ARBA00005061"/>
    </source>
</evidence>
<evidence type="ECO:0000256" key="6">
    <source>
        <dbReference type="ARBA" id="ARBA00022833"/>
    </source>
</evidence>
<sequence>MTKRAVVLFSGGLDSTTCVAMAKAQGFEPVCLAVSYGQRHSVELERAREVARVMGVKDFRVVNIDLRQIGGSALTADIDVPKDRPADEMSHGVPVTYVPARNALFLSLALGLAEVVESTDLYIGVNAVDYSGYPDCRPEFIRSFEAMANLATKAGAEGARFTVHAPLSGLSKADIIREGTRLGVDYGMTHSCYDPDEQGGACGRCDSCMLRKKGFEEAGVPDPTRYAAGAPG</sequence>
<dbReference type="CDD" id="cd01995">
    <property type="entry name" value="QueC-like"/>
    <property type="match status" value="1"/>
</dbReference>
<dbReference type="PANTHER" id="PTHR42914:SF1">
    <property type="entry name" value="7-CYANO-7-DEAZAGUANINE SYNTHASE"/>
    <property type="match status" value="1"/>
</dbReference>
<dbReference type="EMBL" id="CP071091">
    <property type="protein sequence ID" value="QSQ12979.1"/>
    <property type="molecule type" value="Genomic_DNA"/>
</dbReference>
<evidence type="ECO:0000313" key="12">
    <source>
        <dbReference type="EMBL" id="QSQ12979.1"/>
    </source>
</evidence>
<dbReference type="PIRSF" id="PIRSF006293">
    <property type="entry name" value="ExsB"/>
    <property type="match status" value="1"/>
</dbReference>
<comment type="cofactor">
    <cofactor evidence="11">
        <name>Zn(2+)</name>
        <dbReference type="ChEBI" id="CHEBI:29105"/>
    </cofactor>
    <text evidence="11">Binds 1 zinc ion per subunit.</text>
</comment>
<feature type="binding site" evidence="11">
    <location>
        <position position="205"/>
    </location>
    <ligand>
        <name>Zn(2+)</name>
        <dbReference type="ChEBI" id="CHEBI:29105"/>
    </ligand>
</feature>
<protein>
    <recommendedName>
        <fullName evidence="9 11">7-cyano-7-deazaguanine synthase</fullName>
        <ecNumber evidence="9 11">6.3.4.20</ecNumber>
    </recommendedName>
    <alternativeName>
        <fullName evidence="11">7-cyano-7-carbaguanine synthase</fullName>
    </alternativeName>
    <alternativeName>
        <fullName evidence="11">PreQ(0) synthase</fullName>
    </alternativeName>
    <alternativeName>
        <fullName evidence="11">Queuosine biosynthesis protein QueC</fullName>
    </alternativeName>
</protein>